<keyword evidence="2" id="KW-1185">Reference proteome</keyword>
<evidence type="ECO:0000313" key="2">
    <source>
        <dbReference type="Proteomes" id="UP000530660"/>
    </source>
</evidence>
<comment type="caution">
    <text evidence="1">The sequence shown here is derived from an EMBL/GenBank/DDBJ whole genome shotgun (WGS) entry which is preliminary data.</text>
</comment>
<evidence type="ECO:0000313" key="1">
    <source>
        <dbReference type="EMBL" id="KAF6000442.1"/>
    </source>
</evidence>
<protein>
    <submittedName>
        <fullName evidence="1">Uncharacterized protein</fullName>
    </submittedName>
</protein>
<proteinExistence type="predicted"/>
<dbReference type="Proteomes" id="UP000530660">
    <property type="component" value="Unassembled WGS sequence"/>
</dbReference>
<sequence>MARAQRPRRVSSGARRQERDNPEQTLVVYYPSGFLCFPYELHHVIRRALCEYALRRTPVIETRGGKRVLETTRGGILDRLYPCEQWQSRRVYLCGKAWLQQAGADWPEQVRERGGRVLLQLGDQSFAVFVQ</sequence>
<reference evidence="1 2" key="1">
    <citation type="journal article" date="2020" name="J. Phycol.">
        <title>Comparative genome analysis reveals Cyanidiococcus gen. nov., a new extremophilic red algal genus sister to Cyanidioschyzon (Cyanidioschyzonaceae, Rhodophyta).</title>
        <authorList>
            <person name="Liu S.-L."/>
            <person name="Chiang Y.-R."/>
            <person name="Yoon H.S."/>
            <person name="Fu H.-Y."/>
        </authorList>
    </citation>
    <scope>NUCLEOTIDE SEQUENCE [LARGE SCALE GENOMIC DNA]</scope>
    <source>
        <strain evidence="1 2">THAL066</strain>
    </source>
</reference>
<organism evidence="1 2">
    <name type="scientific">Cyanidiococcus yangmingshanensis</name>
    <dbReference type="NCBI Taxonomy" id="2690220"/>
    <lineage>
        <taxon>Eukaryota</taxon>
        <taxon>Rhodophyta</taxon>
        <taxon>Bangiophyceae</taxon>
        <taxon>Cyanidiales</taxon>
        <taxon>Cyanidiaceae</taxon>
        <taxon>Cyanidiococcus</taxon>
    </lineage>
</organism>
<gene>
    <name evidence="1" type="ORF">F1559_001829</name>
</gene>
<dbReference type="AlphaFoldDB" id="A0A7J7IBI8"/>
<dbReference type="EMBL" id="VWRR01000020">
    <property type="protein sequence ID" value="KAF6000442.1"/>
    <property type="molecule type" value="Genomic_DNA"/>
</dbReference>
<accession>A0A7J7IBI8</accession>
<name>A0A7J7IBI8_9RHOD</name>